<dbReference type="EMBL" id="JBHSIV010000008">
    <property type="protein sequence ID" value="MFC5062634.1"/>
    <property type="molecule type" value="Genomic_DNA"/>
</dbReference>
<sequence>MSLDVALPVTTKVALPVDARSPLPDAATLSCRLHAALDRAAVAGLDVELHLDASQPLSGPQAKVLACARESAAVRGIALRVVA</sequence>
<protein>
    <submittedName>
        <fullName evidence="1">Uncharacterized protein</fullName>
    </submittedName>
</protein>
<evidence type="ECO:0000313" key="1">
    <source>
        <dbReference type="EMBL" id="MFC5062634.1"/>
    </source>
</evidence>
<keyword evidence="2" id="KW-1185">Reference proteome</keyword>
<organism evidence="1 2">
    <name type="scientific">Actinomycetospora atypica</name>
    <dbReference type="NCBI Taxonomy" id="1290095"/>
    <lineage>
        <taxon>Bacteria</taxon>
        <taxon>Bacillati</taxon>
        <taxon>Actinomycetota</taxon>
        <taxon>Actinomycetes</taxon>
        <taxon>Pseudonocardiales</taxon>
        <taxon>Pseudonocardiaceae</taxon>
        <taxon>Actinomycetospora</taxon>
    </lineage>
</organism>
<proteinExistence type="predicted"/>
<reference evidence="2" key="1">
    <citation type="journal article" date="2019" name="Int. J. Syst. Evol. Microbiol.">
        <title>The Global Catalogue of Microorganisms (GCM) 10K type strain sequencing project: providing services to taxonomists for standard genome sequencing and annotation.</title>
        <authorList>
            <consortium name="The Broad Institute Genomics Platform"/>
            <consortium name="The Broad Institute Genome Sequencing Center for Infectious Disease"/>
            <person name="Wu L."/>
            <person name="Ma J."/>
        </authorList>
    </citation>
    <scope>NUCLEOTIDE SEQUENCE [LARGE SCALE GENOMIC DNA]</scope>
    <source>
        <strain evidence="2">CGMCC 4.7093</strain>
    </source>
</reference>
<evidence type="ECO:0000313" key="2">
    <source>
        <dbReference type="Proteomes" id="UP001595947"/>
    </source>
</evidence>
<dbReference type="Proteomes" id="UP001595947">
    <property type="component" value="Unassembled WGS sequence"/>
</dbReference>
<comment type="caution">
    <text evidence="1">The sequence shown here is derived from an EMBL/GenBank/DDBJ whole genome shotgun (WGS) entry which is preliminary data.</text>
</comment>
<gene>
    <name evidence="1" type="ORF">ACFPBZ_10485</name>
</gene>
<name>A0ABV9YKK2_9PSEU</name>
<dbReference type="RefSeq" id="WP_378035982.1">
    <property type="nucleotide sequence ID" value="NZ_JBHSIV010000008.1"/>
</dbReference>
<accession>A0ABV9YKK2</accession>